<dbReference type="InterPro" id="IPR017871">
    <property type="entry name" value="ABC_transporter-like_CS"/>
</dbReference>
<dbReference type="SUPFAM" id="SSF90123">
    <property type="entry name" value="ABC transporter transmembrane region"/>
    <property type="match status" value="1"/>
</dbReference>
<keyword evidence="8 9" id="KW-0472">Membrane</keyword>
<feature type="transmembrane region" description="Helical" evidence="9">
    <location>
        <begin position="115"/>
        <end position="135"/>
    </location>
</feature>
<dbReference type="PANTHER" id="PTHR43394:SF1">
    <property type="entry name" value="ATP-BINDING CASSETTE SUB-FAMILY B MEMBER 10, MITOCHONDRIAL"/>
    <property type="match status" value="1"/>
</dbReference>
<feature type="transmembrane region" description="Helical" evidence="9">
    <location>
        <begin position="257"/>
        <end position="275"/>
    </location>
</feature>
<evidence type="ECO:0000256" key="5">
    <source>
        <dbReference type="ARBA" id="ARBA00022741"/>
    </source>
</evidence>
<feature type="transmembrane region" description="Helical" evidence="9">
    <location>
        <begin position="155"/>
        <end position="179"/>
    </location>
</feature>
<evidence type="ECO:0000313" key="12">
    <source>
        <dbReference type="EMBL" id="MBX8631373.1"/>
    </source>
</evidence>
<keyword evidence="3" id="KW-1003">Cell membrane</keyword>
<dbReference type="InterPro" id="IPR039421">
    <property type="entry name" value="Type_1_exporter"/>
</dbReference>
<feature type="domain" description="ABC transmembrane type-1" evidence="11">
    <location>
        <begin position="116"/>
        <end position="400"/>
    </location>
</feature>
<dbReference type="PANTHER" id="PTHR43394">
    <property type="entry name" value="ATP-DEPENDENT PERMEASE MDL1, MITOCHONDRIAL"/>
    <property type="match status" value="1"/>
</dbReference>
<evidence type="ECO:0000313" key="13">
    <source>
        <dbReference type="EMBL" id="MBX8644496.1"/>
    </source>
</evidence>
<evidence type="ECO:0000256" key="9">
    <source>
        <dbReference type="SAM" id="Phobius"/>
    </source>
</evidence>
<dbReference type="Pfam" id="PF00664">
    <property type="entry name" value="ABC_membrane"/>
    <property type="match status" value="1"/>
</dbReference>
<dbReference type="AlphaFoldDB" id="A0A8J7YY08"/>
<evidence type="ECO:0000256" key="7">
    <source>
        <dbReference type="ARBA" id="ARBA00022989"/>
    </source>
</evidence>
<gene>
    <name evidence="12" type="ORF">J9259_02460</name>
    <name evidence="13" type="ORF">KIY12_07235</name>
</gene>
<dbReference type="PROSITE" id="PS50929">
    <property type="entry name" value="ABC_TM1F"/>
    <property type="match status" value="1"/>
</dbReference>
<comment type="caution">
    <text evidence="13">The sequence shown here is derived from an EMBL/GenBank/DDBJ whole genome shotgun (WGS) entry which is preliminary data.</text>
</comment>
<reference evidence="13" key="1">
    <citation type="submission" date="2021-05" db="EMBL/GenBank/DDBJ databases">
        <title>Genomic insights into ecological role and evolution of a novel Thermoplasmata order Candidatus Sysuiplasmatales.</title>
        <authorList>
            <person name="Yuan Y."/>
        </authorList>
    </citation>
    <scope>NUCLEOTIDE SEQUENCE</scope>
    <source>
        <strain evidence="13">TUT19-bin139</strain>
        <strain evidence="12">YP2-bin.285</strain>
    </source>
</reference>
<feature type="domain" description="ABC transporter" evidence="10">
    <location>
        <begin position="433"/>
        <end position="668"/>
    </location>
</feature>
<keyword evidence="5" id="KW-0547">Nucleotide-binding</keyword>
<dbReference type="InterPro" id="IPR027417">
    <property type="entry name" value="P-loop_NTPase"/>
</dbReference>
<dbReference type="PROSITE" id="PS00211">
    <property type="entry name" value="ABC_TRANSPORTER_1"/>
    <property type="match status" value="1"/>
</dbReference>
<evidence type="ECO:0000256" key="8">
    <source>
        <dbReference type="ARBA" id="ARBA00023136"/>
    </source>
</evidence>
<dbReference type="SMART" id="SM00382">
    <property type="entry name" value="AAA"/>
    <property type="match status" value="1"/>
</dbReference>
<dbReference type="SUPFAM" id="SSF52540">
    <property type="entry name" value="P-loop containing nucleoside triphosphate hydrolases"/>
    <property type="match status" value="1"/>
</dbReference>
<dbReference type="Pfam" id="PF00005">
    <property type="entry name" value="ABC_tran"/>
    <property type="match status" value="1"/>
</dbReference>
<organism evidence="13 14">
    <name type="scientific">Candidatus Sysuiplasma superficiale</name>
    <dbReference type="NCBI Taxonomy" id="2823368"/>
    <lineage>
        <taxon>Archaea</taxon>
        <taxon>Methanobacteriati</taxon>
        <taxon>Thermoplasmatota</taxon>
        <taxon>Thermoplasmata</taxon>
        <taxon>Candidatus Sysuiplasmatales</taxon>
        <taxon>Candidatus Sysuiplasmataceae</taxon>
        <taxon>Candidatus Sysuiplasma</taxon>
    </lineage>
</organism>
<feature type="transmembrane region" description="Helical" evidence="9">
    <location>
        <begin position="227"/>
        <end position="251"/>
    </location>
</feature>
<name>A0A8J7YY08_9ARCH</name>
<dbReference type="GO" id="GO:0015421">
    <property type="term" value="F:ABC-type oligopeptide transporter activity"/>
    <property type="evidence" value="ECO:0007669"/>
    <property type="project" value="TreeGrafter"/>
</dbReference>
<dbReference type="InterPro" id="IPR011527">
    <property type="entry name" value="ABC1_TM_dom"/>
</dbReference>
<evidence type="ECO:0000256" key="6">
    <source>
        <dbReference type="ARBA" id="ARBA00022840"/>
    </source>
</evidence>
<dbReference type="GO" id="GO:0005886">
    <property type="term" value="C:plasma membrane"/>
    <property type="evidence" value="ECO:0007669"/>
    <property type="project" value="UniProtKB-SubCell"/>
</dbReference>
<feature type="transmembrane region" description="Helical" evidence="9">
    <location>
        <begin position="365"/>
        <end position="386"/>
    </location>
</feature>
<evidence type="ECO:0000256" key="2">
    <source>
        <dbReference type="ARBA" id="ARBA00022448"/>
    </source>
</evidence>
<dbReference type="FunFam" id="3.40.50.300:FF:000221">
    <property type="entry name" value="Multidrug ABC transporter ATP-binding protein"/>
    <property type="match status" value="1"/>
</dbReference>
<dbReference type="InterPro" id="IPR036640">
    <property type="entry name" value="ABC1_TM_sf"/>
</dbReference>
<keyword evidence="4 9" id="KW-0812">Transmembrane</keyword>
<evidence type="ECO:0000256" key="3">
    <source>
        <dbReference type="ARBA" id="ARBA00022475"/>
    </source>
</evidence>
<dbReference type="EMBL" id="JAHEAC010000067">
    <property type="protein sequence ID" value="MBX8644496.1"/>
    <property type="molecule type" value="Genomic_DNA"/>
</dbReference>
<dbReference type="Proteomes" id="UP000716004">
    <property type="component" value="Unassembled WGS sequence"/>
</dbReference>
<dbReference type="CDD" id="cd18563">
    <property type="entry name" value="ABC_6TM_exporter_like"/>
    <property type="match status" value="1"/>
</dbReference>
<evidence type="ECO:0000256" key="1">
    <source>
        <dbReference type="ARBA" id="ARBA00004651"/>
    </source>
</evidence>
<keyword evidence="6 13" id="KW-0067">ATP-binding</keyword>
<dbReference type="GO" id="GO:0016887">
    <property type="term" value="F:ATP hydrolysis activity"/>
    <property type="evidence" value="ECO:0007669"/>
    <property type="project" value="InterPro"/>
</dbReference>
<evidence type="ECO:0000313" key="14">
    <source>
        <dbReference type="Proteomes" id="UP000750197"/>
    </source>
</evidence>
<dbReference type="Proteomes" id="UP000750197">
    <property type="component" value="Unassembled WGS sequence"/>
</dbReference>
<keyword evidence="2" id="KW-0813">Transport</keyword>
<dbReference type="InterPro" id="IPR015005">
    <property type="entry name" value="DUF1854"/>
</dbReference>
<dbReference type="Gene3D" id="3.40.50.300">
    <property type="entry name" value="P-loop containing nucleotide triphosphate hydrolases"/>
    <property type="match status" value="1"/>
</dbReference>
<dbReference type="GO" id="GO:0005524">
    <property type="term" value="F:ATP binding"/>
    <property type="evidence" value="ECO:0007669"/>
    <property type="project" value="UniProtKB-KW"/>
</dbReference>
<comment type="subcellular location">
    <subcellularLocation>
        <location evidence="1">Cell membrane</location>
        <topology evidence="1">Multi-pass membrane protein</topology>
    </subcellularLocation>
</comment>
<dbReference type="EMBL" id="JAGVSJ010000003">
    <property type="protein sequence ID" value="MBX8631373.1"/>
    <property type="molecule type" value="Genomic_DNA"/>
</dbReference>
<evidence type="ECO:0000259" key="10">
    <source>
        <dbReference type="PROSITE" id="PS50893"/>
    </source>
</evidence>
<evidence type="ECO:0000259" key="11">
    <source>
        <dbReference type="PROSITE" id="PS50929"/>
    </source>
</evidence>
<dbReference type="PROSITE" id="PS50893">
    <property type="entry name" value="ABC_TRANSPORTER_2"/>
    <property type="match status" value="1"/>
</dbReference>
<proteinExistence type="predicted"/>
<sequence>MSEEEIIADGERLSCLADGTTVTEIPFDEIKSVRVEEGTGIDKLVVVRKNGKEEEVAYFTKKKSEEFRKFSKFIEHYIGNRRDKKFEFTTDEKKEERQGTLKWLMGFMAPYRRRLLLGVALSIIIAGLNLIPPYLLKILIDSVLLTKNAPKSLFLDLTLILLASYMASALFTGLQVYVLNTTGQEIVNNLRSRLFSHVVNHSSKFIDRMSTGRIISRLTTDVGNTQWLMVWGLPTLTVNFLTIIGIGVILFTLDANLALFVLVPVPFVILLLIRYRRMSHKIYHRNWRRNADVISRFSDVIPNYAVVKSFSKEGRETEHFDHLLDRLYDSQRSVVKMNMFYWPLIGLITSLATVFIWYVGGQQVMVGRIQIGIIASFIAYLSLFFAPINNLSNVIPFIQQAVTSGERTREVLESRSEIAQPANPRKPDLNGDIAFENVRFGYDPFAPVIRGINLVCRKGEKIAVAGISGSGKSTVAKLLMRFYDVDEGSVKINGVDVREIDLTYLREGIGYVPQESVLFDATVAQNISYGSSQDAERWEIIAACIAAGIHEEIARMPLAYDTNLGERGTFLSGGQRQRIAISRAILKNPAIVVFDEATSNLDVINEREVFRAIMNLSRGRTSIFVTHNINEVLSTDRTVVMSDGVIAEEGKTEELMSKNGALARMFREEMKRMTRFDGYETEPGNGMKLSDYVHGYRMDATKMRVYESSRRSKVTVLNGGNKLYEGLTPKLAFPISAPCFVMFYGDDGRMQFFIDDLNLLDPDSHKILRNALEFNNFKVRIRSVNDIRLNGEELEWHVSAESGEELTFVTRGRRNVMSIGNLLELIDIYDNLYEIDLSAADRKSRRNVLQIF</sequence>
<dbReference type="Gene3D" id="1.20.1560.10">
    <property type="entry name" value="ABC transporter type 1, transmembrane domain"/>
    <property type="match status" value="1"/>
</dbReference>
<protein>
    <submittedName>
        <fullName evidence="13">ABC transporter ATP-binding protein/permease</fullName>
    </submittedName>
    <submittedName>
        <fullName evidence="12">DUF1854 domain-containing protein</fullName>
    </submittedName>
</protein>
<accession>A0A8J7YY08</accession>
<evidence type="ECO:0000256" key="4">
    <source>
        <dbReference type="ARBA" id="ARBA00022692"/>
    </source>
</evidence>
<dbReference type="InterPro" id="IPR003593">
    <property type="entry name" value="AAA+_ATPase"/>
</dbReference>
<dbReference type="Pfam" id="PF08909">
    <property type="entry name" value="DUF1854"/>
    <property type="match status" value="1"/>
</dbReference>
<dbReference type="InterPro" id="IPR003439">
    <property type="entry name" value="ABC_transporter-like_ATP-bd"/>
</dbReference>
<keyword evidence="7 9" id="KW-1133">Transmembrane helix</keyword>
<feature type="transmembrane region" description="Helical" evidence="9">
    <location>
        <begin position="340"/>
        <end position="359"/>
    </location>
</feature>